<accession>A0A7R7EK47</accession>
<sequence>MTMHIKENRSWGVIIAEKKKVYCDNNFLSIFMYNNKQNKGVQQ</sequence>
<dbReference type="AlphaFoldDB" id="A0A7R7EK47"/>
<evidence type="ECO:0000313" key="2">
    <source>
        <dbReference type="Proteomes" id="UP000595897"/>
    </source>
</evidence>
<dbReference type="Proteomes" id="UP000595897">
    <property type="component" value="Chromosome"/>
</dbReference>
<reference evidence="1 2" key="1">
    <citation type="submission" date="2020-11" db="EMBL/GenBank/DDBJ databases">
        <title>Draft genome sequencing of a Lachnospiraceae strain isolated from anoxic soil subjected to BSD treatment.</title>
        <authorList>
            <person name="Uek A."/>
            <person name="Tonouchi A."/>
        </authorList>
    </citation>
    <scope>NUCLEOTIDE SEQUENCE [LARGE SCALE GENOMIC DNA]</scope>
    <source>
        <strain evidence="1 2">TB5</strain>
    </source>
</reference>
<dbReference type="KEGG" id="ahb:bsdtb5_15440"/>
<evidence type="ECO:0000313" key="1">
    <source>
        <dbReference type="EMBL" id="BCN30249.1"/>
    </source>
</evidence>
<proteinExistence type="predicted"/>
<gene>
    <name evidence="1" type="ORF">bsdtb5_15440</name>
</gene>
<organism evidence="1 2">
    <name type="scientific">Anaeromicropila herbilytica</name>
    <dbReference type="NCBI Taxonomy" id="2785025"/>
    <lineage>
        <taxon>Bacteria</taxon>
        <taxon>Bacillati</taxon>
        <taxon>Bacillota</taxon>
        <taxon>Clostridia</taxon>
        <taxon>Lachnospirales</taxon>
        <taxon>Lachnospiraceae</taxon>
        <taxon>Anaeromicropila</taxon>
    </lineage>
</organism>
<protein>
    <submittedName>
        <fullName evidence="1">Uncharacterized protein</fullName>
    </submittedName>
</protein>
<keyword evidence="2" id="KW-1185">Reference proteome</keyword>
<name>A0A7R7EK47_9FIRM</name>
<dbReference type="EMBL" id="AP024169">
    <property type="protein sequence ID" value="BCN30249.1"/>
    <property type="molecule type" value="Genomic_DNA"/>
</dbReference>